<feature type="transmembrane region" description="Helical" evidence="1">
    <location>
        <begin position="316"/>
        <end position="336"/>
    </location>
</feature>
<feature type="transmembrane region" description="Helical" evidence="1">
    <location>
        <begin position="348"/>
        <end position="364"/>
    </location>
</feature>
<dbReference type="EMBL" id="JAHLFW010000008">
    <property type="protein sequence ID" value="MBU3836891.1"/>
    <property type="molecule type" value="Genomic_DNA"/>
</dbReference>
<reference evidence="4" key="2">
    <citation type="submission" date="2021-04" db="EMBL/GenBank/DDBJ databases">
        <authorList>
            <person name="Gilroy R."/>
        </authorList>
    </citation>
    <scope>NUCLEOTIDE SEQUENCE</scope>
    <source>
        <strain evidence="4">G4-2901</strain>
    </source>
</reference>
<dbReference type="Pfam" id="PF13387">
    <property type="entry name" value="Lnb_N"/>
    <property type="match status" value="1"/>
</dbReference>
<accession>A0A948T9W5</accession>
<evidence type="ECO:0000256" key="1">
    <source>
        <dbReference type="SAM" id="Phobius"/>
    </source>
</evidence>
<feature type="domain" description="Lnb-like transmembrane" evidence="3">
    <location>
        <begin position="254"/>
        <end position="391"/>
    </location>
</feature>
<evidence type="ECO:0000259" key="3">
    <source>
        <dbReference type="Pfam" id="PF25221"/>
    </source>
</evidence>
<dbReference type="Pfam" id="PF25221">
    <property type="entry name" value="5TMH_Lnb"/>
    <property type="match status" value="1"/>
</dbReference>
<keyword evidence="1" id="KW-0472">Membrane</keyword>
<feature type="transmembrane region" description="Helical" evidence="1">
    <location>
        <begin position="290"/>
        <end position="310"/>
    </location>
</feature>
<keyword evidence="1" id="KW-0812">Transmembrane</keyword>
<feature type="transmembrane region" description="Helical" evidence="1">
    <location>
        <begin position="257"/>
        <end position="278"/>
    </location>
</feature>
<proteinExistence type="predicted"/>
<comment type="caution">
    <text evidence="4">The sequence shown here is derived from an EMBL/GenBank/DDBJ whole genome shotgun (WGS) entry which is preliminary data.</text>
</comment>
<evidence type="ECO:0000313" key="4">
    <source>
        <dbReference type="EMBL" id="MBU3836891.1"/>
    </source>
</evidence>
<protein>
    <submittedName>
        <fullName evidence="4">DUF4105 domain-containing protein</fullName>
    </submittedName>
</protein>
<dbReference type="Proteomes" id="UP000783796">
    <property type="component" value="Unassembled WGS sequence"/>
</dbReference>
<organism evidence="4 5">
    <name type="scientific">Candidatus Phocaeicola faecigallinarum</name>
    <dbReference type="NCBI Taxonomy" id="2838732"/>
    <lineage>
        <taxon>Bacteria</taxon>
        <taxon>Pseudomonadati</taxon>
        <taxon>Bacteroidota</taxon>
        <taxon>Bacteroidia</taxon>
        <taxon>Bacteroidales</taxon>
        <taxon>Bacteroidaceae</taxon>
        <taxon>Phocaeicola</taxon>
    </lineage>
</organism>
<keyword evidence="1" id="KW-1133">Transmembrane helix</keyword>
<dbReference type="InterPro" id="IPR025178">
    <property type="entry name" value="Lnb_N"/>
</dbReference>
<gene>
    <name evidence="4" type="ORF">H9777_00900</name>
</gene>
<dbReference type="AlphaFoldDB" id="A0A948T9W5"/>
<evidence type="ECO:0000313" key="5">
    <source>
        <dbReference type="Proteomes" id="UP000783796"/>
    </source>
</evidence>
<reference evidence="4" key="1">
    <citation type="journal article" date="2021" name="PeerJ">
        <title>Extensive microbial diversity within the chicken gut microbiome revealed by metagenomics and culture.</title>
        <authorList>
            <person name="Gilroy R."/>
            <person name="Ravi A."/>
            <person name="Getino M."/>
            <person name="Pursley I."/>
            <person name="Horton D.L."/>
            <person name="Alikhan N.F."/>
            <person name="Baker D."/>
            <person name="Gharbi K."/>
            <person name="Hall N."/>
            <person name="Watson M."/>
            <person name="Adriaenssens E.M."/>
            <person name="Foster-Nyarko E."/>
            <person name="Jarju S."/>
            <person name="Secka A."/>
            <person name="Antonio M."/>
            <person name="Oren A."/>
            <person name="Chaudhuri R.R."/>
            <person name="La Ragione R."/>
            <person name="Hildebrand F."/>
            <person name="Pallen M.J."/>
        </authorList>
    </citation>
    <scope>NUCLEOTIDE SEQUENCE</scope>
    <source>
        <strain evidence="4">G4-2901</strain>
    </source>
</reference>
<name>A0A948T9W5_9BACT</name>
<feature type="transmembrane region" description="Helical" evidence="1">
    <location>
        <begin position="370"/>
        <end position="390"/>
    </location>
</feature>
<dbReference type="InterPro" id="IPR057436">
    <property type="entry name" value="5TMH_Lnb"/>
</dbReference>
<evidence type="ECO:0000259" key="2">
    <source>
        <dbReference type="Pfam" id="PF13387"/>
    </source>
</evidence>
<sequence>MFINKLRVLVSLLVILGVMQSYSQKRDSIQFSLLTCSPGTEIYSLFGHTAIRYQNFTKSKDLVFNYGMFSFSSPNFIYRFVKGETDYQLGVNDIRSFKAEYMFRGSAVYQQVLNLTYSEKIKLQELLFTNYLPQNRVYRYNYFYDNCTTRARDQIEKCIDGKVEYPTTVPDNTFRGIIHEFTKGFDWEEFGIDLCLGEDADEPIGIRQQMFSPFYMRSFAEKAYIKSPNGNLRPLVLKEEVIVDADTVVDDGDSFPFSPVSCATFFLCLNIIIAFIQIVKKKIYWIWDLILYLSQGLAGCIIAFLFFFSIHPTVDSNWLIMLFNPIPLFYLPFMLYNDIKRRKDRWHIVNSVYLTFFIVIIPIIPQEIDLSVLLLALGLLFNAVSHQIVYRK</sequence>
<feature type="domain" description="Lnb N-terminal periplasmic" evidence="2">
    <location>
        <begin position="26"/>
        <end position="164"/>
    </location>
</feature>